<keyword evidence="2" id="KW-1185">Reference proteome</keyword>
<gene>
    <name evidence="1" type="ORF">LR394_38835</name>
</gene>
<sequence length="50" mass="5492">MKQSEFARAAKRDDGEAHTIAVKVLDYGTDASSALCLVMASAIVHWHKFD</sequence>
<dbReference type="AlphaFoldDB" id="A0A9X1SYF8"/>
<accession>A0A9X1SYF8</accession>
<proteinExistence type="predicted"/>
<reference evidence="1" key="1">
    <citation type="submission" date="2021-11" db="EMBL/GenBank/DDBJ databases">
        <title>Streptomyces corallinus and Kineosporia corallina sp. nov., two new coral-derived marine actinobacteria.</title>
        <authorList>
            <person name="Buangrab K."/>
            <person name="Sutthacheep M."/>
            <person name="Yeemin T."/>
            <person name="Harunari E."/>
            <person name="Igarashi Y."/>
            <person name="Sripreechasak P."/>
            <person name="Kanchanasin P."/>
            <person name="Tanasupawat S."/>
            <person name="Phongsopitanun W."/>
        </authorList>
    </citation>
    <scope>NUCLEOTIDE SEQUENCE</scope>
    <source>
        <strain evidence="1">JCM 31032</strain>
    </source>
</reference>
<dbReference type="RefSeq" id="WP_231449718.1">
    <property type="nucleotide sequence ID" value="NZ_JAJOMB010000035.1"/>
</dbReference>
<comment type="caution">
    <text evidence="1">The sequence shown here is derived from an EMBL/GenBank/DDBJ whole genome shotgun (WGS) entry which is preliminary data.</text>
</comment>
<name>A0A9X1SYF8_9ACTN</name>
<dbReference type="Proteomes" id="UP001138997">
    <property type="component" value="Unassembled WGS sequence"/>
</dbReference>
<evidence type="ECO:0000313" key="1">
    <source>
        <dbReference type="EMBL" id="MCD5316869.1"/>
    </source>
</evidence>
<dbReference type="EMBL" id="JAJOMB010000035">
    <property type="protein sequence ID" value="MCD5316869.1"/>
    <property type="molecule type" value="Genomic_DNA"/>
</dbReference>
<evidence type="ECO:0000313" key="2">
    <source>
        <dbReference type="Proteomes" id="UP001138997"/>
    </source>
</evidence>
<organism evidence="1 2">
    <name type="scientific">Kineosporia babensis</name>
    <dbReference type="NCBI Taxonomy" id="499548"/>
    <lineage>
        <taxon>Bacteria</taxon>
        <taxon>Bacillati</taxon>
        <taxon>Actinomycetota</taxon>
        <taxon>Actinomycetes</taxon>
        <taxon>Kineosporiales</taxon>
        <taxon>Kineosporiaceae</taxon>
        <taxon>Kineosporia</taxon>
    </lineage>
</organism>
<protein>
    <submittedName>
        <fullName evidence="1">Uncharacterized protein</fullName>
    </submittedName>
</protein>